<proteinExistence type="predicted"/>
<accession>A0ABR7CJ79</accession>
<evidence type="ECO:0000256" key="2">
    <source>
        <dbReference type="ARBA" id="ARBA00022729"/>
    </source>
</evidence>
<evidence type="ECO:0000313" key="5">
    <source>
        <dbReference type="Proteomes" id="UP000636891"/>
    </source>
</evidence>
<dbReference type="InterPro" id="IPR038352">
    <property type="entry name" value="Imelysin_sf"/>
</dbReference>
<comment type="caution">
    <text evidence="4">The sequence shown here is derived from an EMBL/GenBank/DDBJ whole genome shotgun (WGS) entry which is preliminary data.</text>
</comment>
<dbReference type="Pfam" id="PF09375">
    <property type="entry name" value="Peptidase_M75"/>
    <property type="match status" value="2"/>
</dbReference>
<comment type="subcellular location">
    <subcellularLocation>
        <location evidence="1">Cell envelope</location>
    </subcellularLocation>
</comment>
<sequence>MKTKWMGAALLAALIGATGCSKNEDGGDGGDGGGGSNASKLESYAMTPEWINYATAVSSELLDDCVGLWAAWNGPTGIPDEDWERIGRDFFSKNTVVGANGYAEYMRTADAGNAKFTSGVDAIRTILVDGFANISNEVGSSKIGNPNTLAKDGKTAEAVLQVESWYSWNSITDYSDNIISIKNGYAGRIGAIGDAAHANSISAYVKSRNADLDARMTAAIDGAYNAIKSMQSPFRNNLTGTKVDAAIEACADLTELTEGELLGAFRDAGDYDFTSILTQYADQVVTPTYKDMKEKAWTLYKAMQALQADNKSQAKVDAACAAWRAMRVPWEQSEAVLFGPAGEETGLGFDPSMDSWPLDQEDIATIITNKNLSTVEQYIAAIGSESVRGFHTIELLLFKDGQNRKVLAE</sequence>
<dbReference type="EMBL" id="JACOOK010000001">
    <property type="protein sequence ID" value="MBC5615699.1"/>
    <property type="molecule type" value="Genomic_DNA"/>
</dbReference>
<reference evidence="4 5" key="1">
    <citation type="submission" date="2020-08" db="EMBL/GenBank/DDBJ databases">
        <title>Genome public.</title>
        <authorList>
            <person name="Liu C."/>
            <person name="Sun Q."/>
        </authorList>
    </citation>
    <scope>NUCLEOTIDE SEQUENCE [LARGE SCALE GENOMIC DNA]</scope>
    <source>
        <strain evidence="4 5">New-7</strain>
    </source>
</reference>
<protein>
    <recommendedName>
        <fullName evidence="3">Imelysin-like domain-containing protein</fullName>
    </recommendedName>
</protein>
<evidence type="ECO:0000259" key="3">
    <source>
        <dbReference type="Pfam" id="PF09375"/>
    </source>
</evidence>
<evidence type="ECO:0000256" key="1">
    <source>
        <dbReference type="ARBA" id="ARBA00004196"/>
    </source>
</evidence>
<dbReference type="InterPro" id="IPR018976">
    <property type="entry name" value="Imelysin-like"/>
</dbReference>
<dbReference type="PROSITE" id="PS51257">
    <property type="entry name" value="PROKAR_LIPOPROTEIN"/>
    <property type="match status" value="1"/>
</dbReference>
<gene>
    <name evidence="4" type="ORF">H8S08_01515</name>
</gene>
<evidence type="ECO:0000313" key="4">
    <source>
        <dbReference type="EMBL" id="MBC5615699.1"/>
    </source>
</evidence>
<keyword evidence="5" id="KW-1185">Reference proteome</keyword>
<feature type="domain" description="Imelysin-like" evidence="3">
    <location>
        <begin position="35"/>
        <end position="257"/>
    </location>
</feature>
<keyword evidence="2" id="KW-0732">Signal</keyword>
<name>A0ABR7CJ79_9BACT</name>
<dbReference type="Proteomes" id="UP000636891">
    <property type="component" value="Unassembled WGS sequence"/>
</dbReference>
<dbReference type="RefSeq" id="WP_182424254.1">
    <property type="nucleotide sequence ID" value="NZ_JACOOK010000001.1"/>
</dbReference>
<organism evidence="4 5">
    <name type="scientific">Alistipes hominis</name>
    <dbReference type="NCBI Taxonomy" id="2763015"/>
    <lineage>
        <taxon>Bacteria</taxon>
        <taxon>Pseudomonadati</taxon>
        <taxon>Bacteroidota</taxon>
        <taxon>Bacteroidia</taxon>
        <taxon>Bacteroidales</taxon>
        <taxon>Rikenellaceae</taxon>
        <taxon>Alistipes</taxon>
    </lineage>
</organism>
<dbReference type="Gene3D" id="1.20.1420.20">
    <property type="entry name" value="M75 peptidase, HXXE motif"/>
    <property type="match status" value="2"/>
</dbReference>
<feature type="domain" description="Imelysin-like" evidence="3">
    <location>
        <begin position="286"/>
        <end position="401"/>
    </location>
</feature>